<evidence type="ECO:0000313" key="8">
    <source>
        <dbReference type="EMBL" id="OGG47188.1"/>
    </source>
</evidence>
<feature type="transmembrane region" description="Helical" evidence="6">
    <location>
        <begin position="182"/>
        <end position="201"/>
    </location>
</feature>
<dbReference type="InterPro" id="IPR051311">
    <property type="entry name" value="DedA_domain"/>
</dbReference>
<evidence type="ECO:0000259" key="7">
    <source>
        <dbReference type="Pfam" id="PF09335"/>
    </source>
</evidence>
<dbReference type="Pfam" id="PF09335">
    <property type="entry name" value="VTT_dom"/>
    <property type="match status" value="1"/>
</dbReference>
<sequence>MGQLVDLLGETTTAIFQALGYPGLFLVLVIENVFPPIPSEIVLPLGGALAAQGHFVLPAVIVVSGLGATAGALILYWFGSWARDHGGRSLVLRVGRCAFLSDEDLAKAEAWFDRYQAIAVFTGRFVPIVRSIVSIPAGYNRMPLLQFIPLTLIGATAWCAALATAGWVLGDNWEVIRPLLSRYEQLVLAAGVLAVVAFVVWKVRQKATFSRS</sequence>
<evidence type="ECO:0000256" key="3">
    <source>
        <dbReference type="ARBA" id="ARBA00022692"/>
    </source>
</evidence>
<comment type="caution">
    <text evidence="8">The sequence shown here is derived from an EMBL/GenBank/DDBJ whole genome shotgun (WGS) entry which is preliminary data.</text>
</comment>
<dbReference type="EMBL" id="MFKF01000269">
    <property type="protein sequence ID" value="OGG47188.1"/>
    <property type="molecule type" value="Genomic_DNA"/>
</dbReference>
<dbReference type="AlphaFoldDB" id="A0A1F6CDA9"/>
<proteinExistence type="predicted"/>
<keyword evidence="2" id="KW-1003">Cell membrane</keyword>
<evidence type="ECO:0000256" key="1">
    <source>
        <dbReference type="ARBA" id="ARBA00004651"/>
    </source>
</evidence>
<dbReference type="PANTHER" id="PTHR42709">
    <property type="entry name" value="ALKALINE PHOSPHATASE LIKE PROTEIN"/>
    <property type="match status" value="1"/>
</dbReference>
<evidence type="ECO:0000256" key="4">
    <source>
        <dbReference type="ARBA" id="ARBA00022989"/>
    </source>
</evidence>
<gene>
    <name evidence="8" type="ORF">A3F84_11355</name>
</gene>
<evidence type="ECO:0000256" key="2">
    <source>
        <dbReference type="ARBA" id="ARBA00022475"/>
    </source>
</evidence>
<accession>A0A1F6CDA9</accession>
<dbReference type="InterPro" id="IPR032816">
    <property type="entry name" value="VTT_dom"/>
</dbReference>
<reference evidence="8 9" key="1">
    <citation type="journal article" date="2016" name="Nat. Commun.">
        <title>Thousands of microbial genomes shed light on interconnected biogeochemical processes in an aquifer system.</title>
        <authorList>
            <person name="Anantharaman K."/>
            <person name="Brown C.T."/>
            <person name="Hug L.A."/>
            <person name="Sharon I."/>
            <person name="Castelle C.J."/>
            <person name="Probst A.J."/>
            <person name="Thomas B.C."/>
            <person name="Singh A."/>
            <person name="Wilkins M.J."/>
            <person name="Karaoz U."/>
            <person name="Brodie E.L."/>
            <person name="Williams K.H."/>
            <person name="Hubbard S.S."/>
            <person name="Banfield J.F."/>
        </authorList>
    </citation>
    <scope>NUCLEOTIDE SEQUENCE [LARGE SCALE GENOMIC DNA]</scope>
    <source>
        <strain evidence="9">RIFCSPLOWO2_12_FULL_64_10</strain>
    </source>
</reference>
<feature type="transmembrane region" description="Helical" evidence="6">
    <location>
        <begin position="14"/>
        <end position="34"/>
    </location>
</feature>
<dbReference type="PANTHER" id="PTHR42709:SF6">
    <property type="entry name" value="UNDECAPRENYL PHOSPHATE TRANSPORTER A"/>
    <property type="match status" value="1"/>
</dbReference>
<protein>
    <recommendedName>
        <fullName evidence="7">VTT domain-containing protein</fullName>
    </recommendedName>
</protein>
<feature type="transmembrane region" description="Helical" evidence="6">
    <location>
        <begin position="55"/>
        <end position="78"/>
    </location>
</feature>
<organism evidence="8 9">
    <name type="scientific">Handelsmanbacteria sp. (strain RIFCSPLOWO2_12_FULL_64_10)</name>
    <dbReference type="NCBI Taxonomy" id="1817868"/>
    <lineage>
        <taxon>Bacteria</taxon>
        <taxon>Candidatus Handelsmaniibacteriota</taxon>
    </lineage>
</organism>
<keyword evidence="4 6" id="KW-1133">Transmembrane helix</keyword>
<dbReference type="Proteomes" id="UP000178606">
    <property type="component" value="Unassembled WGS sequence"/>
</dbReference>
<comment type="subcellular location">
    <subcellularLocation>
        <location evidence="1">Cell membrane</location>
        <topology evidence="1">Multi-pass membrane protein</topology>
    </subcellularLocation>
</comment>
<name>A0A1F6CDA9_HANXR</name>
<keyword evidence="3 6" id="KW-0812">Transmembrane</keyword>
<keyword evidence="5 6" id="KW-0472">Membrane</keyword>
<feature type="domain" description="VTT" evidence="7">
    <location>
        <begin position="37"/>
        <end position="167"/>
    </location>
</feature>
<evidence type="ECO:0000256" key="6">
    <source>
        <dbReference type="SAM" id="Phobius"/>
    </source>
</evidence>
<evidence type="ECO:0000256" key="5">
    <source>
        <dbReference type="ARBA" id="ARBA00023136"/>
    </source>
</evidence>
<evidence type="ECO:0000313" key="9">
    <source>
        <dbReference type="Proteomes" id="UP000178606"/>
    </source>
</evidence>
<feature type="transmembrane region" description="Helical" evidence="6">
    <location>
        <begin position="147"/>
        <end position="170"/>
    </location>
</feature>
<dbReference type="GO" id="GO:0005886">
    <property type="term" value="C:plasma membrane"/>
    <property type="evidence" value="ECO:0007669"/>
    <property type="project" value="UniProtKB-SubCell"/>
</dbReference>